<reference evidence="1 2" key="1">
    <citation type="submission" date="2016-03" db="EMBL/GenBank/DDBJ databases">
        <title>Niastella vici sp. nov., isolated from farmland soil.</title>
        <authorList>
            <person name="Chen L."/>
            <person name="Wang D."/>
            <person name="Yang S."/>
            <person name="Wang G."/>
        </authorList>
    </citation>
    <scope>NUCLEOTIDE SEQUENCE [LARGE SCALE GENOMIC DNA]</scope>
    <source>
        <strain evidence="1 2">DJ57</strain>
    </source>
</reference>
<gene>
    <name evidence="1" type="ORF">A3860_17740</name>
</gene>
<dbReference type="EMBL" id="LVYD01000024">
    <property type="protein sequence ID" value="OQP65507.1"/>
    <property type="molecule type" value="Genomic_DNA"/>
</dbReference>
<dbReference type="OrthoDB" id="9902099at2"/>
<dbReference type="Proteomes" id="UP000192796">
    <property type="component" value="Unassembled WGS sequence"/>
</dbReference>
<name>A0A1V9G4J3_9BACT</name>
<evidence type="ECO:0000313" key="2">
    <source>
        <dbReference type="Proteomes" id="UP000192796"/>
    </source>
</evidence>
<dbReference type="STRING" id="1703345.A3860_17740"/>
<organism evidence="1 2">
    <name type="scientific">Niastella vici</name>
    <dbReference type="NCBI Taxonomy" id="1703345"/>
    <lineage>
        <taxon>Bacteria</taxon>
        <taxon>Pseudomonadati</taxon>
        <taxon>Bacteroidota</taxon>
        <taxon>Chitinophagia</taxon>
        <taxon>Chitinophagales</taxon>
        <taxon>Chitinophagaceae</taxon>
        <taxon>Niastella</taxon>
    </lineage>
</organism>
<dbReference type="AlphaFoldDB" id="A0A1V9G4J3"/>
<sequence>MLKEISIDEFRTKHEVEYNELLFRLSLISLDKVVLKFSGIKTLNIFSVKGRCYYSCLADSKRNLTVKEELFGRIPEDKNSERYLLTIGVCFQPICDEYEKLQDPSFVEHMEYAVYIKDKKAVFILVSMEKFKLATTLVDIFIFVVNKLINIDACCVRVPTEDKIFLNSLQKSGYEIREESRGYINVVKGTIEPSYLLIFDQSRQRLI</sequence>
<keyword evidence="2" id="KW-1185">Reference proteome</keyword>
<accession>A0A1V9G4J3</accession>
<protein>
    <submittedName>
        <fullName evidence="1">Uncharacterized protein</fullName>
    </submittedName>
</protein>
<evidence type="ECO:0000313" key="1">
    <source>
        <dbReference type="EMBL" id="OQP65507.1"/>
    </source>
</evidence>
<comment type="caution">
    <text evidence="1">The sequence shown here is derived from an EMBL/GenBank/DDBJ whole genome shotgun (WGS) entry which is preliminary data.</text>
</comment>
<proteinExistence type="predicted"/>
<dbReference type="RefSeq" id="WP_081146387.1">
    <property type="nucleotide sequence ID" value="NZ_LVYD01000024.1"/>
</dbReference>